<dbReference type="SUPFAM" id="SSF48371">
    <property type="entry name" value="ARM repeat"/>
    <property type="match status" value="1"/>
</dbReference>
<name>A0A1R0GU94_9FUNG</name>
<feature type="repeat" description="Pumilio" evidence="2">
    <location>
        <begin position="743"/>
        <end position="778"/>
    </location>
</feature>
<feature type="region of interest" description="Disordered" evidence="3">
    <location>
        <begin position="119"/>
        <end position="142"/>
    </location>
</feature>
<feature type="compositionally biased region" description="Polar residues" evidence="3">
    <location>
        <begin position="179"/>
        <end position="210"/>
    </location>
</feature>
<gene>
    <name evidence="5" type="ORF">AYI68_g5440</name>
</gene>
<dbReference type="InterPro" id="IPR016024">
    <property type="entry name" value="ARM-type_fold"/>
</dbReference>
<feature type="region of interest" description="Disordered" evidence="3">
    <location>
        <begin position="1"/>
        <end position="50"/>
    </location>
</feature>
<feature type="repeat" description="Pumilio" evidence="2">
    <location>
        <begin position="707"/>
        <end position="742"/>
    </location>
</feature>
<comment type="caution">
    <text evidence="5">The sequence shown here is derived from an EMBL/GenBank/DDBJ whole genome shotgun (WGS) entry which is preliminary data.</text>
</comment>
<evidence type="ECO:0000313" key="5">
    <source>
        <dbReference type="EMBL" id="OLY80463.1"/>
    </source>
</evidence>
<proteinExistence type="predicted"/>
<dbReference type="STRING" id="133383.A0A1R0GU94"/>
<dbReference type="PROSITE" id="PS50303">
    <property type="entry name" value="PUM_HD"/>
    <property type="match status" value="1"/>
</dbReference>
<dbReference type="CDD" id="cd07920">
    <property type="entry name" value="Pumilio"/>
    <property type="match status" value="1"/>
</dbReference>
<dbReference type="EMBL" id="LSSL01003445">
    <property type="protein sequence ID" value="OLY80463.1"/>
    <property type="molecule type" value="Genomic_DNA"/>
</dbReference>
<evidence type="ECO:0000313" key="6">
    <source>
        <dbReference type="Proteomes" id="UP000187455"/>
    </source>
</evidence>
<feature type="repeat" description="Pumilio" evidence="2">
    <location>
        <begin position="779"/>
        <end position="815"/>
    </location>
</feature>
<feature type="domain" description="PUM-HD" evidence="4">
    <location>
        <begin position="685"/>
        <end position="1040"/>
    </location>
</feature>
<dbReference type="Gene3D" id="1.25.10.10">
    <property type="entry name" value="Leucine-rich Repeat Variant"/>
    <property type="match status" value="1"/>
</dbReference>
<feature type="repeat" description="Pumilio" evidence="2">
    <location>
        <begin position="978"/>
        <end position="1014"/>
    </location>
</feature>
<reference evidence="5 6" key="1">
    <citation type="journal article" date="2016" name="Mol. Biol. Evol.">
        <title>Genome-Wide Survey of Gut Fungi (Harpellales) Reveals the First Horizontally Transferred Ubiquitin Gene from a Mosquito Host.</title>
        <authorList>
            <person name="Wang Y."/>
            <person name="White M.M."/>
            <person name="Kvist S."/>
            <person name="Moncalvo J.M."/>
        </authorList>
    </citation>
    <scope>NUCLEOTIDE SEQUENCE [LARGE SCALE GENOMIC DNA]</scope>
    <source>
        <strain evidence="5 6">ALG-7-W6</strain>
    </source>
</reference>
<dbReference type="Pfam" id="PF00806">
    <property type="entry name" value="PUF"/>
    <property type="match status" value="8"/>
</dbReference>
<feature type="compositionally biased region" description="Low complexity" evidence="3">
    <location>
        <begin position="130"/>
        <end position="142"/>
    </location>
</feature>
<dbReference type="SMART" id="SM00025">
    <property type="entry name" value="Pumilio"/>
    <property type="match status" value="8"/>
</dbReference>
<dbReference type="GO" id="GO:0003729">
    <property type="term" value="F:mRNA binding"/>
    <property type="evidence" value="ECO:0007669"/>
    <property type="project" value="TreeGrafter"/>
</dbReference>
<feature type="compositionally biased region" description="Polar residues" evidence="3">
    <location>
        <begin position="596"/>
        <end position="606"/>
    </location>
</feature>
<feature type="repeat" description="Pumilio" evidence="2">
    <location>
        <begin position="898"/>
        <end position="933"/>
    </location>
</feature>
<dbReference type="AlphaFoldDB" id="A0A1R0GU94"/>
<protein>
    <submittedName>
        <fullName evidence="5">Pumilio domain-containing protein</fullName>
    </submittedName>
</protein>
<dbReference type="FunFam" id="1.25.10.10:FF:000237">
    <property type="entry name" value="Pumilio homolog 9"/>
    <property type="match status" value="1"/>
</dbReference>
<feature type="compositionally biased region" description="Low complexity" evidence="3">
    <location>
        <begin position="643"/>
        <end position="680"/>
    </location>
</feature>
<accession>A0A1R0GU94</accession>
<evidence type="ECO:0000256" key="3">
    <source>
        <dbReference type="SAM" id="MobiDB-lite"/>
    </source>
</evidence>
<dbReference type="PROSITE" id="PS50302">
    <property type="entry name" value="PUM"/>
    <property type="match status" value="7"/>
</dbReference>
<keyword evidence="6" id="KW-1185">Reference proteome</keyword>
<feature type="compositionally biased region" description="Basic residues" evidence="3">
    <location>
        <begin position="627"/>
        <end position="636"/>
    </location>
</feature>
<organism evidence="5 6">
    <name type="scientific">Smittium mucronatum</name>
    <dbReference type="NCBI Taxonomy" id="133383"/>
    <lineage>
        <taxon>Eukaryota</taxon>
        <taxon>Fungi</taxon>
        <taxon>Fungi incertae sedis</taxon>
        <taxon>Zoopagomycota</taxon>
        <taxon>Kickxellomycotina</taxon>
        <taxon>Harpellomycetes</taxon>
        <taxon>Harpellales</taxon>
        <taxon>Legeriomycetaceae</taxon>
        <taxon>Smittium</taxon>
    </lineage>
</organism>
<dbReference type="GO" id="GO:0010608">
    <property type="term" value="P:post-transcriptional regulation of gene expression"/>
    <property type="evidence" value="ECO:0007669"/>
    <property type="project" value="TreeGrafter"/>
</dbReference>
<feature type="region of interest" description="Disordered" evidence="3">
    <location>
        <begin position="593"/>
        <end position="700"/>
    </location>
</feature>
<dbReference type="GO" id="GO:0005737">
    <property type="term" value="C:cytoplasm"/>
    <property type="evidence" value="ECO:0007669"/>
    <property type="project" value="TreeGrafter"/>
</dbReference>
<evidence type="ECO:0000259" key="4">
    <source>
        <dbReference type="PROSITE" id="PS50303"/>
    </source>
</evidence>
<evidence type="ECO:0000256" key="1">
    <source>
        <dbReference type="ARBA" id="ARBA00022737"/>
    </source>
</evidence>
<dbReference type="PANTHER" id="PTHR12537">
    <property type="entry name" value="RNA BINDING PROTEIN PUMILIO-RELATED"/>
    <property type="match status" value="1"/>
</dbReference>
<dbReference type="InterPro" id="IPR011989">
    <property type="entry name" value="ARM-like"/>
</dbReference>
<feature type="repeat" description="Pumilio" evidence="2">
    <location>
        <begin position="934"/>
        <end position="969"/>
    </location>
</feature>
<dbReference type="InterPro" id="IPR033133">
    <property type="entry name" value="PUM-HD"/>
</dbReference>
<evidence type="ECO:0000256" key="2">
    <source>
        <dbReference type="PROSITE-ProRule" id="PRU00317"/>
    </source>
</evidence>
<dbReference type="PANTHER" id="PTHR12537:SF13">
    <property type="entry name" value="PUMILIO HOMOLOGY DOMAIN FAMILY MEMBER 4"/>
    <property type="match status" value="1"/>
</dbReference>
<feature type="repeat" description="Pumilio" evidence="2">
    <location>
        <begin position="862"/>
        <end position="897"/>
    </location>
</feature>
<dbReference type="InterPro" id="IPR033712">
    <property type="entry name" value="Pumilio_RNA-bd"/>
</dbReference>
<dbReference type="InterPro" id="IPR001313">
    <property type="entry name" value="Pumilio_RNA-bd_rpt"/>
</dbReference>
<dbReference type="Proteomes" id="UP000187455">
    <property type="component" value="Unassembled WGS sequence"/>
</dbReference>
<dbReference type="OrthoDB" id="668540at2759"/>
<keyword evidence="1" id="KW-0677">Repeat</keyword>
<feature type="region of interest" description="Disordered" evidence="3">
    <location>
        <begin position="179"/>
        <end position="214"/>
    </location>
</feature>
<sequence>MDSKSQVYESNPLRQLPSPSSNPNLRETFLRSDSSDLRNPGTDFSRNFEHKRSPLGFSSGYSINSAGFNSSTGSSSSNSGILDSQIQYNSGNIPSLTRSGSRTHSSLLDAMNRKDFASSSRNLLDQDPIDSSSSVDLSNPSLNHFSSNNGAIPNDFMNSSTSNRTLDVNLGLNHDNGYSGVNNKLDSGNQPNSSKVVDFSSMNPGSADSSLDSKTDVMDLGDFKPQLSSPLKNPNIFSKSQIHLKNSNNGYVRSVPVSRQTSPEIDDLWKSFAQQNTISNKSDLNKSSRLGPISYGEVEGLGKSISMGVSSNNLNSEIAGNKPFEYSRNHNLLGSRSNSGFLNFKDGLNYDGLASNQAINTDFDPHLPQGLLEDDEGLYMNRKVSPANYDLNSGLQDFGVLGDAPNMYNNGTKNGLSNAAHMNFDRDYSLNSGLDVSDKPSLNGVGMNRGFTSGLSSQNLTFGLPSHLNYDKGLGMSYGYQLNQNLNSFNYNPGSAQDPGLTSGFDSGSSMLHISDSRSNLFSGTNALGNLVSENQGFPQGVQGAVDPTAPGLVHHSELSRNYSTPSLSNNHLSLLQQHYQELTKLLNDKDVKSAPKSSLSSNVDNNVGGGFQDLESRPSSTELSKKKQIKVRSKPKTSNDAVSSTVKSVGVSSSGISTPSKPHNSEFSRNNSSSNLLSNGSGGSISRTNRKHDSDNNKYSNAKIEDLEGRLYNVCKDQYGCRYLQKQLEEGSEKQIKMIFIEITPHFSKLMVDPFGNYLCQKLFEHCNESQRTMILKMISKDLVSISLNIHGTRAAQKLIDLLSTQVQIDYIIEALRHSVVALIRDLNGNHVIQKCLNKLVSSGSPDGTPENSNVQFIYDSVSKNCIEVATHRHGCCVFQRCIDVASPAQLDQLVEKVTENALNLVQDPFGNYVVQYIFDLNKQNISDKLISKFVNDFAKLSKQKFSSNVMEKSFKLANKDMQNLIVGSILKHRSQNQLLVLADLISDSFGNYVVQTILDFLIDIEVKHQLVDAIKLVQNNIKLTPYGKRIINKLYRDGFILNSASNCPSASNSRIPSPVNGNSSKAPSFRVYNQNQQSQQFQHIRNYPISSSISSPNLLSQNNSQGPLFGMHHDFNLPNNNGSMINTGAMNLGGNLMSLGASVNNFSNQPMYFNNPGSANPFMLFNSNGSGYNSGGKNN</sequence>
<feature type="compositionally biased region" description="Polar residues" evidence="3">
    <location>
        <begin position="1"/>
        <end position="25"/>
    </location>
</feature>